<dbReference type="STRING" id="1931241.BVH74_18375"/>
<dbReference type="InterPro" id="IPR013328">
    <property type="entry name" value="6PGD_dom2"/>
</dbReference>
<evidence type="ECO:0000256" key="10">
    <source>
        <dbReference type="RuleBase" id="RU362068"/>
    </source>
</evidence>
<dbReference type="AlphaFoldDB" id="A0A1V0B9H6"/>
<dbReference type="RefSeq" id="WP_080051504.1">
    <property type="nucleotide sequence ID" value="NZ_CP020100.1"/>
</dbReference>
<dbReference type="InterPro" id="IPR013752">
    <property type="entry name" value="KPA_reductase"/>
</dbReference>
<evidence type="ECO:0000256" key="4">
    <source>
        <dbReference type="ARBA" id="ARBA00019465"/>
    </source>
</evidence>
<dbReference type="KEGG" id="ppha:BVH74_18375"/>
<evidence type="ECO:0000256" key="5">
    <source>
        <dbReference type="ARBA" id="ARBA00022655"/>
    </source>
</evidence>
<evidence type="ECO:0000256" key="1">
    <source>
        <dbReference type="ARBA" id="ARBA00004994"/>
    </source>
</evidence>
<dbReference type="Pfam" id="PF08546">
    <property type="entry name" value="ApbA_C"/>
    <property type="match status" value="1"/>
</dbReference>
<gene>
    <name evidence="13" type="ORF">BVH74_18375</name>
</gene>
<dbReference type="GO" id="GO:0050661">
    <property type="term" value="F:NADP binding"/>
    <property type="evidence" value="ECO:0007669"/>
    <property type="project" value="TreeGrafter"/>
</dbReference>
<dbReference type="InterPro" id="IPR013332">
    <property type="entry name" value="KPR_N"/>
</dbReference>
<dbReference type="Proteomes" id="UP000243488">
    <property type="component" value="Chromosome"/>
</dbReference>
<dbReference type="PANTHER" id="PTHR43765">
    <property type="entry name" value="2-DEHYDROPANTOATE 2-REDUCTASE-RELATED"/>
    <property type="match status" value="1"/>
</dbReference>
<evidence type="ECO:0000313" key="14">
    <source>
        <dbReference type="Proteomes" id="UP000243488"/>
    </source>
</evidence>
<evidence type="ECO:0000256" key="8">
    <source>
        <dbReference type="ARBA" id="ARBA00032024"/>
    </source>
</evidence>
<dbReference type="Pfam" id="PF02558">
    <property type="entry name" value="ApbA"/>
    <property type="match status" value="1"/>
</dbReference>
<comment type="catalytic activity">
    <reaction evidence="9 10">
        <text>(R)-pantoate + NADP(+) = 2-dehydropantoate + NADPH + H(+)</text>
        <dbReference type="Rhea" id="RHEA:16233"/>
        <dbReference type="ChEBI" id="CHEBI:11561"/>
        <dbReference type="ChEBI" id="CHEBI:15378"/>
        <dbReference type="ChEBI" id="CHEBI:15980"/>
        <dbReference type="ChEBI" id="CHEBI:57783"/>
        <dbReference type="ChEBI" id="CHEBI:58349"/>
        <dbReference type="EC" id="1.1.1.169"/>
    </reaction>
</comment>
<proteinExistence type="inferred from homology"/>
<sequence length="305" mass="33390">MLHILGAGSLGLLWAARLTRAGLPCRLLLRDARRQAEWQSRNNLLIFEQAGKRELLTIETLPISDCHEPIKQLIVATKAHEVHSALSSLPVALLDQSDCLLLQNGLGSQQQAQALLPNARVLFASVTDGAWSPAPGHVCWAGIGETRIGDPQGGAAPAWLNQLDRAGIVWHWDSRILEVLWLKLAVNCAINPFTALFDCRNGDVPARAGIQLEQVIDELHSLLSIAARSPGRQALGERIHSVIQATAGNSSSMRQDIHARRRTEIDYILGYACREARQRGLPTPALTSLHEELQTLLHTLGLPHN</sequence>
<evidence type="ECO:0000259" key="12">
    <source>
        <dbReference type="Pfam" id="PF08546"/>
    </source>
</evidence>
<evidence type="ECO:0000256" key="7">
    <source>
        <dbReference type="ARBA" id="ARBA00023002"/>
    </source>
</evidence>
<comment type="pathway">
    <text evidence="1 10">Cofactor biosynthesis; (R)-pantothenate biosynthesis; (R)-pantoate from 3-methyl-2-oxobutanoate: step 2/2.</text>
</comment>
<dbReference type="InterPro" id="IPR008927">
    <property type="entry name" value="6-PGluconate_DH-like_C_sf"/>
</dbReference>
<dbReference type="InterPro" id="IPR050838">
    <property type="entry name" value="Ketopantoate_reductase"/>
</dbReference>
<dbReference type="SUPFAM" id="SSF48179">
    <property type="entry name" value="6-phosphogluconate dehydrogenase C-terminal domain-like"/>
    <property type="match status" value="1"/>
</dbReference>
<dbReference type="GO" id="GO:0015940">
    <property type="term" value="P:pantothenate biosynthetic process"/>
    <property type="evidence" value="ECO:0007669"/>
    <property type="project" value="UniProtKB-UniPathway"/>
</dbReference>
<dbReference type="GO" id="GO:0008677">
    <property type="term" value="F:2-dehydropantoate 2-reductase activity"/>
    <property type="evidence" value="ECO:0007669"/>
    <property type="project" value="UniProtKB-EC"/>
</dbReference>
<evidence type="ECO:0000256" key="9">
    <source>
        <dbReference type="ARBA" id="ARBA00048793"/>
    </source>
</evidence>
<dbReference type="PANTHER" id="PTHR43765:SF2">
    <property type="entry name" value="2-DEHYDROPANTOATE 2-REDUCTASE"/>
    <property type="match status" value="1"/>
</dbReference>
<feature type="domain" description="Ketopantoate reductase C-terminal" evidence="12">
    <location>
        <begin position="176"/>
        <end position="294"/>
    </location>
</feature>
<dbReference type="InterPro" id="IPR003710">
    <property type="entry name" value="ApbA"/>
</dbReference>
<evidence type="ECO:0000256" key="3">
    <source>
        <dbReference type="ARBA" id="ARBA00013014"/>
    </source>
</evidence>
<keyword evidence="14" id="KW-1185">Reference proteome</keyword>
<evidence type="ECO:0000256" key="2">
    <source>
        <dbReference type="ARBA" id="ARBA00007870"/>
    </source>
</evidence>
<dbReference type="Gene3D" id="3.40.50.720">
    <property type="entry name" value="NAD(P)-binding Rossmann-like Domain"/>
    <property type="match status" value="1"/>
</dbReference>
<dbReference type="NCBIfam" id="TIGR00745">
    <property type="entry name" value="apbA_panE"/>
    <property type="match status" value="1"/>
</dbReference>
<keyword evidence="7 10" id="KW-0560">Oxidoreductase</keyword>
<protein>
    <recommendedName>
        <fullName evidence="4 10">2-dehydropantoate 2-reductase</fullName>
        <ecNumber evidence="3 10">1.1.1.169</ecNumber>
    </recommendedName>
    <alternativeName>
        <fullName evidence="8 10">Ketopantoate reductase</fullName>
    </alternativeName>
</protein>
<dbReference type="InterPro" id="IPR036291">
    <property type="entry name" value="NAD(P)-bd_dom_sf"/>
</dbReference>
<feature type="domain" description="Ketopantoate reductase N-terminal" evidence="11">
    <location>
        <begin position="3"/>
        <end position="151"/>
    </location>
</feature>
<dbReference type="SUPFAM" id="SSF51735">
    <property type="entry name" value="NAD(P)-binding Rossmann-fold domains"/>
    <property type="match status" value="1"/>
</dbReference>
<dbReference type="Gene3D" id="1.10.1040.10">
    <property type="entry name" value="N-(1-d-carboxylethyl)-l-norvaline Dehydrogenase, domain 2"/>
    <property type="match status" value="1"/>
</dbReference>
<evidence type="ECO:0000259" key="11">
    <source>
        <dbReference type="Pfam" id="PF02558"/>
    </source>
</evidence>
<reference evidence="13 14" key="1">
    <citation type="submission" date="2017-03" db="EMBL/GenBank/DDBJ databases">
        <title>Complete genome sequence of the novel DNRA strain Pseudomonas sp. S-6-2 isolated from Chinese polluted river sediment. Journal of Biotechnology.</title>
        <authorList>
            <person name="Li J."/>
            <person name="Xiang F."/>
            <person name="Wang L."/>
            <person name="Xi L."/>
            <person name="Liu J."/>
        </authorList>
    </citation>
    <scope>NUCLEOTIDE SEQUENCE [LARGE SCALE GENOMIC DNA]</scope>
    <source>
        <strain evidence="13 14">S-6-2</strain>
    </source>
</reference>
<dbReference type="EC" id="1.1.1.169" evidence="3 10"/>
<accession>A0A1V0B9H6</accession>
<name>A0A1V0B9H6_9GAMM</name>
<dbReference type="GO" id="GO:0005737">
    <property type="term" value="C:cytoplasm"/>
    <property type="evidence" value="ECO:0007669"/>
    <property type="project" value="TreeGrafter"/>
</dbReference>
<comment type="similarity">
    <text evidence="2 10">Belongs to the ketopantoate reductase family.</text>
</comment>
<evidence type="ECO:0000313" key="13">
    <source>
        <dbReference type="EMBL" id="AQZ96596.1"/>
    </source>
</evidence>
<comment type="function">
    <text evidence="10">Catalyzes the NADPH-dependent reduction of ketopantoate into pantoic acid.</text>
</comment>
<evidence type="ECO:0000256" key="6">
    <source>
        <dbReference type="ARBA" id="ARBA00022857"/>
    </source>
</evidence>
<keyword evidence="6 10" id="KW-0521">NADP</keyword>
<keyword evidence="5 10" id="KW-0566">Pantothenate biosynthesis</keyword>
<dbReference type="UniPathway" id="UPA00028">
    <property type="reaction ID" value="UER00004"/>
</dbReference>
<organism evidence="13 14">
    <name type="scientific">Halopseudomonas phragmitis</name>
    <dbReference type="NCBI Taxonomy" id="1931241"/>
    <lineage>
        <taxon>Bacteria</taxon>
        <taxon>Pseudomonadati</taxon>
        <taxon>Pseudomonadota</taxon>
        <taxon>Gammaproteobacteria</taxon>
        <taxon>Pseudomonadales</taxon>
        <taxon>Pseudomonadaceae</taxon>
        <taxon>Halopseudomonas</taxon>
    </lineage>
</organism>
<dbReference type="EMBL" id="CP020100">
    <property type="protein sequence ID" value="AQZ96596.1"/>
    <property type="molecule type" value="Genomic_DNA"/>
</dbReference>